<accession>A0AA36DLD9</accession>
<comment type="caution">
    <text evidence="3">Lacks conserved residue(s) required for the propagation of feature annotation.</text>
</comment>
<keyword evidence="1 4" id="KW-0732">Signal</keyword>
<gene>
    <name evidence="6" type="ORF">CYNAS_LOCUS1248</name>
</gene>
<evidence type="ECO:0000313" key="6">
    <source>
        <dbReference type="EMBL" id="CAJ0589265.1"/>
    </source>
</evidence>
<dbReference type="FunFam" id="1.10.10.1940:FF:000002">
    <property type="entry name" value="PHAryngeal gland Toxin-related"/>
    <property type="match status" value="1"/>
</dbReference>
<evidence type="ECO:0000256" key="4">
    <source>
        <dbReference type="SAM" id="SignalP"/>
    </source>
</evidence>
<keyword evidence="7" id="KW-1185">Reference proteome</keyword>
<protein>
    <recommendedName>
        <fullName evidence="5">ShKT domain-containing protein</fullName>
    </recommendedName>
</protein>
<evidence type="ECO:0000256" key="3">
    <source>
        <dbReference type="PROSITE-ProRule" id="PRU01005"/>
    </source>
</evidence>
<feature type="domain" description="ShKT" evidence="5">
    <location>
        <begin position="119"/>
        <end position="159"/>
    </location>
</feature>
<reference evidence="6" key="1">
    <citation type="submission" date="2023-07" db="EMBL/GenBank/DDBJ databases">
        <authorList>
            <consortium name="CYATHOMIX"/>
        </authorList>
    </citation>
    <scope>NUCLEOTIDE SEQUENCE</scope>
    <source>
        <strain evidence="6">N/A</strain>
    </source>
</reference>
<evidence type="ECO:0000256" key="1">
    <source>
        <dbReference type="ARBA" id="ARBA00022729"/>
    </source>
</evidence>
<feature type="signal peptide" evidence="4">
    <location>
        <begin position="1"/>
        <end position="18"/>
    </location>
</feature>
<dbReference type="SMART" id="SM00254">
    <property type="entry name" value="ShKT"/>
    <property type="match status" value="2"/>
</dbReference>
<comment type="caution">
    <text evidence="6">The sequence shown here is derived from an EMBL/GenBank/DDBJ whole genome shotgun (WGS) entry which is preliminary data.</text>
</comment>
<dbReference type="AlphaFoldDB" id="A0AA36DLD9"/>
<dbReference type="InterPro" id="IPR003582">
    <property type="entry name" value="ShKT_dom"/>
</dbReference>
<name>A0AA36DLD9_CYLNA</name>
<sequence length="160" mass="17252">MAILSVVVIALAFYRAAAQQQECADPNANPTSTPCIMGVCPTGQTCIQSPRGEMCCDSTKVTSVTQPPTAAPTPTCRDFVHPVTGISDCPQKAYLCENALYKQVMAEQCPRTCNKCSGCQDFVHPRTGVSECPSKRALCTNALYVQLMREQCPKTCGYCV</sequence>
<evidence type="ECO:0000259" key="5">
    <source>
        <dbReference type="PROSITE" id="PS51670"/>
    </source>
</evidence>
<dbReference type="EMBL" id="CATQJL010000001">
    <property type="protein sequence ID" value="CAJ0589265.1"/>
    <property type="molecule type" value="Genomic_DNA"/>
</dbReference>
<evidence type="ECO:0000256" key="2">
    <source>
        <dbReference type="ARBA" id="ARBA00023157"/>
    </source>
</evidence>
<dbReference type="Proteomes" id="UP001176961">
    <property type="component" value="Unassembled WGS sequence"/>
</dbReference>
<dbReference type="PANTHER" id="PTHR46219:SF5">
    <property type="entry name" value="SHKT DOMAIN-CONTAINING PROTEIN"/>
    <property type="match status" value="1"/>
</dbReference>
<feature type="chain" id="PRO_5041231417" description="ShKT domain-containing protein" evidence="4">
    <location>
        <begin position="19"/>
        <end position="160"/>
    </location>
</feature>
<proteinExistence type="predicted"/>
<dbReference type="Pfam" id="PF01549">
    <property type="entry name" value="ShK"/>
    <property type="match status" value="2"/>
</dbReference>
<keyword evidence="2" id="KW-1015">Disulfide bond</keyword>
<feature type="domain" description="ShKT" evidence="5">
    <location>
        <begin position="76"/>
        <end position="116"/>
    </location>
</feature>
<dbReference type="PANTHER" id="PTHR46219">
    <property type="entry name" value="PROTEIN CBG11138"/>
    <property type="match status" value="1"/>
</dbReference>
<dbReference type="Gene3D" id="1.10.10.1940">
    <property type="match status" value="2"/>
</dbReference>
<organism evidence="6 7">
    <name type="scientific">Cylicocyclus nassatus</name>
    <name type="common">Nematode worm</name>
    <dbReference type="NCBI Taxonomy" id="53992"/>
    <lineage>
        <taxon>Eukaryota</taxon>
        <taxon>Metazoa</taxon>
        <taxon>Ecdysozoa</taxon>
        <taxon>Nematoda</taxon>
        <taxon>Chromadorea</taxon>
        <taxon>Rhabditida</taxon>
        <taxon>Rhabditina</taxon>
        <taxon>Rhabditomorpha</taxon>
        <taxon>Strongyloidea</taxon>
        <taxon>Strongylidae</taxon>
        <taxon>Cylicocyclus</taxon>
    </lineage>
</organism>
<dbReference type="PROSITE" id="PS51670">
    <property type="entry name" value="SHKT"/>
    <property type="match status" value="2"/>
</dbReference>
<evidence type="ECO:0000313" key="7">
    <source>
        <dbReference type="Proteomes" id="UP001176961"/>
    </source>
</evidence>